<sequence length="80" mass="8644">MDLPATDTTGLLRVRHGQARPEDVAALMAVLHARAAALGGDPGDPADSVRPLAEWHRPERHAPYTDPRSWHAPPTPATRP</sequence>
<feature type="compositionally biased region" description="Basic and acidic residues" evidence="1">
    <location>
        <begin position="53"/>
        <end position="63"/>
    </location>
</feature>
<dbReference type="AlphaFoldDB" id="A0A9W4GN49"/>
<feature type="compositionally biased region" description="Low complexity" evidence="1">
    <location>
        <begin position="37"/>
        <end position="46"/>
    </location>
</feature>
<dbReference type="Proteomes" id="UP001152519">
    <property type="component" value="Unassembled WGS sequence"/>
</dbReference>
<feature type="region of interest" description="Disordered" evidence="1">
    <location>
        <begin position="37"/>
        <end position="80"/>
    </location>
</feature>
<evidence type="ECO:0000313" key="3">
    <source>
        <dbReference type="Proteomes" id="UP001152519"/>
    </source>
</evidence>
<dbReference type="EMBL" id="CAJSLV010000001">
    <property type="protein sequence ID" value="CAG6390895.1"/>
    <property type="molecule type" value="Genomic_DNA"/>
</dbReference>
<organism evidence="2 3">
    <name type="scientific">Actinacidiphila cocklensis</name>
    <dbReference type="NCBI Taxonomy" id="887465"/>
    <lineage>
        <taxon>Bacteria</taxon>
        <taxon>Bacillati</taxon>
        <taxon>Actinomycetota</taxon>
        <taxon>Actinomycetes</taxon>
        <taxon>Kitasatosporales</taxon>
        <taxon>Streptomycetaceae</taxon>
        <taxon>Actinacidiphila</taxon>
    </lineage>
</organism>
<dbReference type="GO" id="GO:0004658">
    <property type="term" value="F:propionyl-CoA carboxylase activity"/>
    <property type="evidence" value="ECO:0007669"/>
    <property type="project" value="InterPro"/>
</dbReference>
<dbReference type="GO" id="GO:0003989">
    <property type="term" value="F:acetyl-CoA carboxylase activity"/>
    <property type="evidence" value="ECO:0007669"/>
    <property type="project" value="InterPro"/>
</dbReference>
<comment type="caution">
    <text evidence="2">The sequence shown here is derived from an EMBL/GenBank/DDBJ whole genome shotgun (WGS) entry which is preliminary data.</text>
</comment>
<accession>A0A9W4GN49</accession>
<dbReference type="Pfam" id="PF13822">
    <property type="entry name" value="ACC_epsilon"/>
    <property type="match status" value="1"/>
</dbReference>
<name>A0A9W4GN49_9ACTN</name>
<dbReference type="RefSeq" id="WP_251484015.1">
    <property type="nucleotide sequence ID" value="NZ_CAJSLV010000001.1"/>
</dbReference>
<evidence type="ECO:0000256" key="1">
    <source>
        <dbReference type="SAM" id="MobiDB-lite"/>
    </source>
</evidence>
<gene>
    <name evidence="2" type="ORF">SCOCK_10363</name>
</gene>
<proteinExistence type="predicted"/>
<evidence type="ECO:0000313" key="2">
    <source>
        <dbReference type="EMBL" id="CAG6390895.1"/>
    </source>
</evidence>
<dbReference type="InterPro" id="IPR032716">
    <property type="entry name" value="ACC_epsilon"/>
</dbReference>
<protein>
    <submittedName>
        <fullName evidence="2">Acyl-CoA carboxylase epsilon subunit</fullName>
    </submittedName>
</protein>
<reference evidence="2" key="1">
    <citation type="submission" date="2021-05" db="EMBL/GenBank/DDBJ databases">
        <authorList>
            <person name="Arsene-Ploetze F."/>
        </authorList>
    </citation>
    <scope>NUCLEOTIDE SEQUENCE</scope>
    <source>
        <strain evidence="2">DSM 42138</strain>
    </source>
</reference>
<keyword evidence="3" id="KW-1185">Reference proteome</keyword>